<dbReference type="Gene3D" id="1.10.8.60">
    <property type="match status" value="1"/>
</dbReference>
<keyword evidence="7" id="KW-1185">Reference proteome</keyword>
<dbReference type="Pfam" id="PF17862">
    <property type="entry name" value="AAA_lid_3"/>
    <property type="match status" value="1"/>
</dbReference>
<dbReference type="InterPro" id="IPR003959">
    <property type="entry name" value="ATPase_AAA_core"/>
</dbReference>
<dbReference type="InterPro" id="IPR027417">
    <property type="entry name" value="P-loop_NTPase"/>
</dbReference>
<evidence type="ECO:0000313" key="6">
    <source>
        <dbReference type="Ensembl" id="ENSSLDP00000009260.1"/>
    </source>
</evidence>
<dbReference type="Ensembl" id="ENSSLDT00000009581.1">
    <property type="protein sequence ID" value="ENSSLDP00000009260.1"/>
    <property type="gene ID" value="ENSSLDG00000007361.1"/>
</dbReference>
<dbReference type="STRING" id="1841481.ENSSLDP00000009260"/>
<dbReference type="FunFam" id="1.10.8.60:FF:000009">
    <property type="entry name" value="26S protease regulatory subunit 6A"/>
    <property type="match status" value="1"/>
</dbReference>
<feature type="domain" description="AAA ATPase AAA+ lid" evidence="5">
    <location>
        <begin position="121"/>
        <end position="164"/>
    </location>
</feature>
<feature type="domain" description="ATPase AAA-type core" evidence="4">
    <location>
        <begin position="2"/>
        <end position="98"/>
    </location>
</feature>
<dbReference type="GeneTree" id="ENSGT01020000230346"/>
<organism evidence="6 7">
    <name type="scientific">Seriola lalandi dorsalis</name>
    <dbReference type="NCBI Taxonomy" id="1841481"/>
    <lineage>
        <taxon>Eukaryota</taxon>
        <taxon>Metazoa</taxon>
        <taxon>Chordata</taxon>
        <taxon>Craniata</taxon>
        <taxon>Vertebrata</taxon>
        <taxon>Euteleostomi</taxon>
        <taxon>Actinopterygii</taxon>
        <taxon>Neopterygii</taxon>
        <taxon>Teleostei</taxon>
        <taxon>Neoteleostei</taxon>
        <taxon>Acanthomorphata</taxon>
        <taxon>Carangaria</taxon>
        <taxon>Carangiformes</taxon>
        <taxon>Carangidae</taxon>
        <taxon>Seriola</taxon>
    </lineage>
</organism>
<dbReference type="PANTHER" id="PTHR23073">
    <property type="entry name" value="26S PROTEASOME REGULATORY SUBUNIT"/>
    <property type="match status" value="1"/>
</dbReference>
<evidence type="ECO:0000259" key="4">
    <source>
        <dbReference type="Pfam" id="PF00004"/>
    </source>
</evidence>
<dbReference type="GO" id="GO:0016887">
    <property type="term" value="F:ATP hydrolysis activity"/>
    <property type="evidence" value="ECO:0007669"/>
    <property type="project" value="InterPro"/>
</dbReference>
<dbReference type="SUPFAM" id="SSF52540">
    <property type="entry name" value="P-loop containing nucleoside triphosphate hydrolases"/>
    <property type="match status" value="1"/>
</dbReference>
<keyword evidence="2 3" id="KW-0067">ATP-binding</keyword>
<evidence type="ECO:0000256" key="3">
    <source>
        <dbReference type="RuleBase" id="RU003651"/>
    </source>
</evidence>
<proteinExistence type="inferred from homology"/>
<dbReference type="InterPro" id="IPR050221">
    <property type="entry name" value="26S_Proteasome_ATPase"/>
</dbReference>
<dbReference type="InterPro" id="IPR041569">
    <property type="entry name" value="AAA_lid_3"/>
</dbReference>
<sequence length="180" mass="20111">MFIGDGAKLVRDAFALAKEKQPAIIFIDELDAVGTKRFDSELSGDREVQRTMLELLNQLDGFTSNDAIKIIAATNRVDILDPALLRSGRIDRKIEFPLPGEDGRAHILQIHSRKMNVNSEVNFEELGRCTDDFNGAQLKAVCVEAGMIALRNERTEIVHEDFMEGLTAVQAKKKATLSYY</sequence>
<dbReference type="AlphaFoldDB" id="A0A3B4WZ97"/>
<accession>A0A3B4WZ97</accession>
<evidence type="ECO:0000313" key="7">
    <source>
        <dbReference type="Proteomes" id="UP000261360"/>
    </source>
</evidence>
<evidence type="ECO:0000256" key="2">
    <source>
        <dbReference type="ARBA" id="ARBA00022840"/>
    </source>
</evidence>
<protein>
    <submittedName>
        <fullName evidence="6">26S proteasome regulatory subunit 6A homolog</fullName>
    </submittedName>
</protein>
<dbReference type="Gene3D" id="3.40.50.300">
    <property type="entry name" value="P-loop containing nucleotide triphosphate hydrolases"/>
    <property type="match status" value="1"/>
</dbReference>
<dbReference type="Pfam" id="PF00004">
    <property type="entry name" value="AAA"/>
    <property type="match status" value="1"/>
</dbReference>
<dbReference type="Proteomes" id="UP000261360">
    <property type="component" value="Unplaced"/>
</dbReference>
<keyword evidence="1 3" id="KW-0547">Nucleotide-binding</keyword>
<dbReference type="PROSITE" id="PS00674">
    <property type="entry name" value="AAA"/>
    <property type="match status" value="1"/>
</dbReference>
<dbReference type="InterPro" id="IPR003960">
    <property type="entry name" value="ATPase_AAA_CS"/>
</dbReference>
<evidence type="ECO:0000256" key="1">
    <source>
        <dbReference type="ARBA" id="ARBA00022741"/>
    </source>
</evidence>
<reference evidence="6" key="2">
    <citation type="submission" date="2025-09" db="UniProtKB">
        <authorList>
            <consortium name="Ensembl"/>
        </authorList>
    </citation>
    <scope>IDENTIFICATION</scope>
</reference>
<reference evidence="6" key="1">
    <citation type="submission" date="2025-08" db="UniProtKB">
        <authorList>
            <consortium name="Ensembl"/>
        </authorList>
    </citation>
    <scope>IDENTIFICATION</scope>
</reference>
<name>A0A3B4WZ97_SERLL</name>
<evidence type="ECO:0000259" key="5">
    <source>
        <dbReference type="Pfam" id="PF17862"/>
    </source>
</evidence>
<comment type="similarity">
    <text evidence="3">Belongs to the AAA ATPase family.</text>
</comment>
<dbReference type="GO" id="GO:0005524">
    <property type="term" value="F:ATP binding"/>
    <property type="evidence" value="ECO:0007669"/>
    <property type="project" value="UniProtKB-KW"/>
</dbReference>